<dbReference type="AlphaFoldDB" id="A0A835LRC5"/>
<accession>A0A835LRC5</accession>
<proteinExistence type="predicted"/>
<protein>
    <submittedName>
        <fullName evidence="1">Uncharacterized protein</fullName>
    </submittedName>
</protein>
<keyword evidence="2" id="KW-1185">Reference proteome</keyword>
<name>A0A835LRC5_9MAGN</name>
<organism evidence="1 2">
    <name type="scientific">Coptis chinensis</name>
    <dbReference type="NCBI Taxonomy" id="261450"/>
    <lineage>
        <taxon>Eukaryota</taxon>
        <taxon>Viridiplantae</taxon>
        <taxon>Streptophyta</taxon>
        <taxon>Embryophyta</taxon>
        <taxon>Tracheophyta</taxon>
        <taxon>Spermatophyta</taxon>
        <taxon>Magnoliopsida</taxon>
        <taxon>Ranunculales</taxon>
        <taxon>Ranunculaceae</taxon>
        <taxon>Coptidoideae</taxon>
        <taxon>Coptis</taxon>
    </lineage>
</organism>
<sequence>MVVYDSTIVLTLTLFNYTPLLALVSAAKFTSLQELLSDDFKDKFAFAEKEFWESVKCDLMPVLQNLKHISIYFLSGTEQNDMIVTVVMEELENKIEFAGFLLKNTKALERIDGHYMW</sequence>
<comment type="caution">
    <text evidence="1">The sequence shown here is derived from an EMBL/GenBank/DDBJ whole genome shotgun (WGS) entry which is preliminary data.</text>
</comment>
<evidence type="ECO:0000313" key="1">
    <source>
        <dbReference type="EMBL" id="KAF9605288.1"/>
    </source>
</evidence>
<dbReference type="EMBL" id="JADFTS010000005">
    <property type="protein sequence ID" value="KAF9605288.1"/>
    <property type="molecule type" value="Genomic_DNA"/>
</dbReference>
<reference evidence="1 2" key="1">
    <citation type="submission" date="2020-10" db="EMBL/GenBank/DDBJ databases">
        <title>The Coptis chinensis genome and diversification of protoberbering-type alkaloids.</title>
        <authorList>
            <person name="Wang B."/>
            <person name="Shu S."/>
            <person name="Song C."/>
            <person name="Liu Y."/>
        </authorList>
    </citation>
    <scope>NUCLEOTIDE SEQUENCE [LARGE SCALE GENOMIC DNA]</scope>
    <source>
        <strain evidence="1">HL-2020</strain>
        <tissue evidence="1">Leaf</tissue>
    </source>
</reference>
<dbReference type="Proteomes" id="UP000631114">
    <property type="component" value="Unassembled WGS sequence"/>
</dbReference>
<evidence type="ECO:0000313" key="2">
    <source>
        <dbReference type="Proteomes" id="UP000631114"/>
    </source>
</evidence>
<gene>
    <name evidence="1" type="ORF">IFM89_015904</name>
</gene>